<feature type="signal peptide" evidence="2">
    <location>
        <begin position="1"/>
        <end position="22"/>
    </location>
</feature>
<feature type="compositionally biased region" description="Gly residues" evidence="1">
    <location>
        <begin position="288"/>
        <end position="299"/>
    </location>
</feature>
<keyword evidence="4" id="KW-1185">Reference proteome</keyword>
<comment type="caution">
    <text evidence="3">The sequence shown here is derived from an EMBL/GenBank/DDBJ whole genome shotgun (WGS) entry which is preliminary data.</text>
</comment>
<reference evidence="3 4" key="1">
    <citation type="submission" date="2019-11" db="EMBL/GenBank/DDBJ databases">
        <title>Genome sequence of Deinococcus xianganensis Y35, AI-2 producing algicidal bacterium, isolated from lake water.</title>
        <authorList>
            <person name="Li Y."/>
        </authorList>
    </citation>
    <scope>NUCLEOTIDE SEQUENCE [LARGE SCALE GENOMIC DNA]</scope>
    <source>
        <strain evidence="3 4">Y35</strain>
    </source>
</reference>
<sequence length="307" mass="32521">MNGPGVAALITAALVTGLAALAAGVAARPAPDATFETVIWQPDCLSAGQVRNYRPLGARTLLLQWTAVEDQRFLGRGADLCALDWRAAQRRSGDLRLVVGLQGAYHPRVQDLPALARASRALAAGWPGGTFYAPVELRPDWPAEPVRAYLQALPRPLWVSVYAARGGYTPALVAWVARAVPADVRVLVQDGVGVGHASPEDAAAVVRALRAQRGADGAAVIVEVFRPRAGSGWRAAWPWELAGQLRAYRDLPRVAFDGPHYMTGAWIRSLVWLRRAGLLGDAGRPARGAGGGAGGGAGRPGREMTWT</sequence>
<feature type="chain" id="PRO_5026197369" evidence="2">
    <location>
        <begin position="23"/>
        <end position="307"/>
    </location>
</feature>
<gene>
    <name evidence="3" type="ORF">GLX28_05000</name>
</gene>
<evidence type="ECO:0000313" key="3">
    <source>
        <dbReference type="EMBL" id="MXV18996.1"/>
    </source>
</evidence>
<dbReference type="Proteomes" id="UP000430519">
    <property type="component" value="Unassembled WGS sequence"/>
</dbReference>
<dbReference type="AlphaFoldDB" id="A0A6I4YGA2"/>
<organism evidence="3 4">
    <name type="scientific">Deinococcus xianganensis</name>
    <dbReference type="NCBI Taxonomy" id="1507289"/>
    <lineage>
        <taxon>Bacteria</taxon>
        <taxon>Thermotogati</taxon>
        <taxon>Deinococcota</taxon>
        <taxon>Deinococci</taxon>
        <taxon>Deinococcales</taxon>
        <taxon>Deinococcaceae</taxon>
        <taxon>Deinococcus</taxon>
    </lineage>
</organism>
<dbReference type="EMBL" id="WVHK01000011">
    <property type="protein sequence ID" value="MXV18996.1"/>
    <property type="molecule type" value="Genomic_DNA"/>
</dbReference>
<protein>
    <submittedName>
        <fullName evidence="3">Uncharacterized protein</fullName>
    </submittedName>
</protein>
<evidence type="ECO:0000313" key="4">
    <source>
        <dbReference type="Proteomes" id="UP000430519"/>
    </source>
</evidence>
<evidence type="ECO:0000256" key="1">
    <source>
        <dbReference type="SAM" id="MobiDB-lite"/>
    </source>
</evidence>
<name>A0A6I4YGA2_9DEIO</name>
<evidence type="ECO:0000256" key="2">
    <source>
        <dbReference type="SAM" id="SignalP"/>
    </source>
</evidence>
<keyword evidence="2" id="KW-0732">Signal</keyword>
<dbReference type="RefSeq" id="WP_160977294.1">
    <property type="nucleotide sequence ID" value="NZ_WVHK01000011.1"/>
</dbReference>
<proteinExistence type="predicted"/>
<accession>A0A6I4YGA2</accession>
<feature type="region of interest" description="Disordered" evidence="1">
    <location>
        <begin position="284"/>
        <end position="307"/>
    </location>
</feature>